<evidence type="ECO:0000256" key="5">
    <source>
        <dbReference type="ARBA" id="ARBA00023136"/>
    </source>
</evidence>
<evidence type="ECO:0000256" key="7">
    <source>
        <dbReference type="ARBA" id="ARBA00023224"/>
    </source>
</evidence>
<dbReference type="GO" id="GO:0004930">
    <property type="term" value="F:G protein-coupled receptor activity"/>
    <property type="evidence" value="ECO:0007669"/>
    <property type="project" value="UniProtKB-KW"/>
</dbReference>
<feature type="transmembrane region" description="Helical" evidence="8">
    <location>
        <begin position="73"/>
        <end position="93"/>
    </location>
</feature>
<dbReference type="PANTHER" id="PTHR24237:SF37">
    <property type="entry name" value="COAGULATION FACTOR II (THROMBIN) RECEPTOR-LIKE 2-RELATED"/>
    <property type="match status" value="1"/>
</dbReference>
<reference evidence="10" key="2">
    <citation type="submission" date="2025-09" db="UniProtKB">
        <authorList>
            <consortium name="Ensembl"/>
        </authorList>
    </citation>
    <scope>IDENTIFICATION</scope>
</reference>
<feature type="transmembrane region" description="Helical" evidence="8">
    <location>
        <begin position="113"/>
        <end position="139"/>
    </location>
</feature>
<reference evidence="10" key="1">
    <citation type="submission" date="2025-08" db="UniProtKB">
        <authorList>
            <consortium name="Ensembl"/>
        </authorList>
    </citation>
    <scope>IDENTIFICATION</scope>
</reference>
<dbReference type="PRINTS" id="PR00237">
    <property type="entry name" value="GPCRRHODOPSN"/>
</dbReference>
<accession>A0A8C0ZHD6</accession>
<organism evidence="10 11">
    <name type="scientific">Cyanistes caeruleus</name>
    <name type="common">Eurasian blue tit</name>
    <name type="synonym">Parus caeruleus</name>
    <dbReference type="NCBI Taxonomy" id="156563"/>
    <lineage>
        <taxon>Eukaryota</taxon>
        <taxon>Metazoa</taxon>
        <taxon>Chordata</taxon>
        <taxon>Craniata</taxon>
        <taxon>Vertebrata</taxon>
        <taxon>Euteleostomi</taxon>
        <taxon>Archelosauria</taxon>
        <taxon>Archosauria</taxon>
        <taxon>Dinosauria</taxon>
        <taxon>Saurischia</taxon>
        <taxon>Theropoda</taxon>
        <taxon>Coelurosauria</taxon>
        <taxon>Aves</taxon>
        <taxon>Neognathae</taxon>
        <taxon>Neoaves</taxon>
        <taxon>Telluraves</taxon>
        <taxon>Australaves</taxon>
        <taxon>Passeriformes</taxon>
        <taxon>Paridae</taxon>
        <taxon>Cyanistes</taxon>
    </lineage>
</organism>
<evidence type="ECO:0000313" key="11">
    <source>
        <dbReference type="Proteomes" id="UP000694410"/>
    </source>
</evidence>
<evidence type="ECO:0000256" key="3">
    <source>
        <dbReference type="ARBA" id="ARBA00022989"/>
    </source>
</evidence>
<keyword evidence="5 8" id="KW-0472">Membrane</keyword>
<dbReference type="SUPFAM" id="SSF81321">
    <property type="entry name" value="Family A G protein-coupled receptor-like"/>
    <property type="match status" value="1"/>
</dbReference>
<dbReference type="Gene3D" id="1.20.1070.10">
    <property type="entry name" value="Rhodopsin 7-helix transmembrane proteins"/>
    <property type="match status" value="1"/>
</dbReference>
<dbReference type="InterPro" id="IPR000276">
    <property type="entry name" value="GPCR_Rhodpsn"/>
</dbReference>
<comment type="subcellular location">
    <subcellularLocation>
        <location evidence="1">Membrane</location>
        <topology evidence="1">Multi-pass membrane protein</topology>
    </subcellularLocation>
</comment>
<keyword evidence="3 8" id="KW-1133">Transmembrane helix</keyword>
<feature type="transmembrane region" description="Helical" evidence="8">
    <location>
        <begin position="192"/>
        <end position="213"/>
    </location>
</feature>
<feature type="transmembrane region" description="Helical" evidence="8">
    <location>
        <begin position="234"/>
        <end position="254"/>
    </location>
</feature>
<dbReference type="AlphaFoldDB" id="A0A8C0ZHD6"/>
<dbReference type="GO" id="GO:0008142">
    <property type="term" value="F:oxysterol binding"/>
    <property type="evidence" value="ECO:0007669"/>
    <property type="project" value="InterPro"/>
</dbReference>
<dbReference type="InterPro" id="IPR017452">
    <property type="entry name" value="GPCR_Rhodpsn_7TM"/>
</dbReference>
<evidence type="ECO:0000313" key="10">
    <source>
        <dbReference type="Ensembl" id="ENSCCEP00000020886.1"/>
    </source>
</evidence>
<feature type="transmembrane region" description="Helical" evidence="8">
    <location>
        <begin position="40"/>
        <end position="61"/>
    </location>
</feature>
<dbReference type="Proteomes" id="UP000694410">
    <property type="component" value="Unplaced"/>
</dbReference>
<evidence type="ECO:0000256" key="8">
    <source>
        <dbReference type="SAM" id="Phobius"/>
    </source>
</evidence>
<dbReference type="GO" id="GO:0016020">
    <property type="term" value="C:membrane"/>
    <property type="evidence" value="ECO:0007669"/>
    <property type="project" value="UniProtKB-SubCell"/>
</dbReference>
<protein>
    <recommendedName>
        <fullName evidence="9">G-protein coupled receptors family 1 profile domain-containing protein</fullName>
    </recommendedName>
</protein>
<name>A0A8C0ZHD6_CYACU</name>
<keyword evidence="7" id="KW-0807">Transducer</keyword>
<evidence type="ECO:0000256" key="2">
    <source>
        <dbReference type="ARBA" id="ARBA00022692"/>
    </source>
</evidence>
<evidence type="ECO:0000256" key="4">
    <source>
        <dbReference type="ARBA" id="ARBA00023040"/>
    </source>
</evidence>
<proteinExistence type="predicted"/>
<dbReference type="Ensembl" id="ENSCCET00000031711.1">
    <property type="protein sequence ID" value="ENSCCEP00000020886.1"/>
    <property type="gene ID" value="ENSCCEG00000018953.1"/>
</dbReference>
<keyword evidence="6" id="KW-0675">Receptor</keyword>
<feature type="domain" description="G-protein coupled receptors family 1 profile" evidence="9">
    <location>
        <begin position="53"/>
        <end position="295"/>
    </location>
</feature>
<keyword evidence="4" id="KW-0297">G-protein coupled receptor</keyword>
<dbReference type="InterPro" id="IPR047160">
    <property type="entry name" value="GP183-like"/>
</dbReference>
<sequence>MAGISWAEGVSNGTRFPISNGTKASSGGALGADLQHSLFAVSYSVVLMLGLAGNALSLSLLSCRVKPLSHSYILLLHLALLDTLFLAVLPLQIHAQLLGDIWTFGDTACRVTQALFCLHMPLSVAFFGCLGLDLWLAVLHPFTSIQFRATHYMLVATALWVVALAATVPLVLHSRGVRSCFGNFPGSWTHPTAPHTIPAFIFGVAVPFSIILLGLPLVARSMWQSRRRAARRKALGTISIMLGICALCFLPQHLTQLLQFLRGIQEEPLPSLIPEIQRVTEALASCSCCLNPLLYHFHSSSRAWHCPFRLSLRSKRVFTICDHNFGDPSWGCKSGQRHGRKIHGRWNQLIHSSFLCPLRILWPTVPWTQ</sequence>
<keyword evidence="11" id="KW-1185">Reference proteome</keyword>
<dbReference type="PANTHER" id="PTHR24237">
    <property type="entry name" value="G-PROTEIN COUPLED RECEPTOR"/>
    <property type="match status" value="1"/>
</dbReference>
<dbReference type="Pfam" id="PF00001">
    <property type="entry name" value="7tm_1"/>
    <property type="match status" value="1"/>
</dbReference>
<dbReference type="PROSITE" id="PS50262">
    <property type="entry name" value="G_PROTEIN_RECEP_F1_2"/>
    <property type="match status" value="1"/>
</dbReference>
<evidence type="ECO:0000256" key="1">
    <source>
        <dbReference type="ARBA" id="ARBA00004141"/>
    </source>
</evidence>
<keyword evidence="2 8" id="KW-0812">Transmembrane</keyword>
<feature type="transmembrane region" description="Helical" evidence="8">
    <location>
        <begin position="151"/>
        <end position="172"/>
    </location>
</feature>
<evidence type="ECO:0000259" key="9">
    <source>
        <dbReference type="PROSITE" id="PS50262"/>
    </source>
</evidence>
<evidence type="ECO:0000256" key="6">
    <source>
        <dbReference type="ARBA" id="ARBA00023170"/>
    </source>
</evidence>